<comment type="caution">
    <text evidence="2">The sequence shown here is derived from an EMBL/GenBank/DDBJ whole genome shotgun (WGS) entry which is preliminary data.</text>
</comment>
<dbReference type="PANTHER" id="PTHR45811">
    <property type="entry name" value="COPPER TRANSPORT PROTEIN FAMILY-RELATED"/>
    <property type="match status" value="1"/>
</dbReference>
<protein>
    <submittedName>
        <fullName evidence="2">Heavy metal-associated isoprenylated plant protein 2</fullName>
    </submittedName>
</protein>
<reference evidence="2" key="1">
    <citation type="journal article" date="2018" name="Nat. Genet.">
        <title>Extensive intraspecific gene order and gene structural variations between Mo17 and other maize genomes.</title>
        <authorList>
            <person name="Sun S."/>
            <person name="Zhou Y."/>
            <person name="Chen J."/>
            <person name="Shi J."/>
            <person name="Zhao H."/>
            <person name="Zhao H."/>
            <person name="Song W."/>
            <person name="Zhang M."/>
            <person name="Cui Y."/>
            <person name="Dong X."/>
            <person name="Liu H."/>
            <person name="Ma X."/>
            <person name="Jiao Y."/>
            <person name="Wang B."/>
            <person name="Wei X."/>
            <person name="Stein J.C."/>
            <person name="Glaubitz J.C."/>
            <person name="Lu F."/>
            <person name="Yu G."/>
            <person name="Liang C."/>
            <person name="Fengler K."/>
            <person name="Li B."/>
            <person name="Rafalski A."/>
            <person name="Schnable P.S."/>
            <person name="Ware D.H."/>
            <person name="Buckler E.S."/>
            <person name="Lai J."/>
        </authorList>
    </citation>
    <scope>NUCLEOTIDE SEQUENCE [LARGE SCALE GENOMIC DNA]</scope>
    <source>
        <tissue evidence="2">Seedling</tissue>
    </source>
</reference>
<gene>
    <name evidence="2" type="primary">HIPP02_1</name>
    <name evidence="2" type="ORF">Zm00014a_034543</name>
</gene>
<dbReference type="GO" id="GO:0046872">
    <property type="term" value="F:metal ion binding"/>
    <property type="evidence" value="ECO:0007669"/>
    <property type="project" value="UniProtKB-KW"/>
</dbReference>
<name>A0A3L6FCT8_MAIZE</name>
<dbReference type="Proteomes" id="UP000251960">
    <property type="component" value="Chromosome 3"/>
</dbReference>
<evidence type="ECO:0000256" key="1">
    <source>
        <dbReference type="ARBA" id="ARBA00022723"/>
    </source>
</evidence>
<dbReference type="ExpressionAtlas" id="A0A3L6FCT8">
    <property type="expression patterns" value="baseline"/>
</dbReference>
<dbReference type="InterPro" id="IPR051863">
    <property type="entry name" value="HIPP"/>
</dbReference>
<proteinExistence type="predicted"/>
<dbReference type="Gene3D" id="3.30.70.100">
    <property type="match status" value="1"/>
</dbReference>
<dbReference type="EMBL" id="NCVQ01000004">
    <property type="protein sequence ID" value="PWZ30909.1"/>
    <property type="molecule type" value="Genomic_DNA"/>
</dbReference>
<dbReference type="AlphaFoldDB" id="A0A3L6FCT8"/>
<sequence length="185" mass="20406">MSKVFCFAVHSLLQKIVIKADLVGRACMSDILSVVATLQGIKSMDIDADKCTLTVVGTVDPVCIAHRLKKKCFAVSIISVADDKPPEKKDPCKEACEKLCKERCDKVTCCKECKERCEKECKERCERRCKAWLESGCCCKPSPGCRCTRCAAVAVPSCDYPYYSYCYPYSGCGGGSGSWPWPYGC</sequence>
<evidence type="ECO:0000313" key="2">
    <source>
        <dbReference type="EMBL" id="PWZ30909.1"/>
    </source>
</evidence>
<keyword evidence="1" id="KW-0479">Metal-binding</keyword>
<organism evidence="2">
    <name type="scientific">Zea mays</name>
    <name type="common">Maize</name>
    <dbReference type="NCBI Taxonomy" id="4577"/>
    <lineage>
        <taxon>Eukaryota</taxon>
        <taxon>Viridiplantae</taxon>
        <taxon>Streptophyta</taxon>
        <taxon>Embryophyta</taxon>
        <taxon>Tracheophyta</taxon>
        <taxon>Spermatophyta</taxon>
        <taxon>Magnoliopsida</taxon>
        <taxon>Liliopsida</taxon>
        <taxon>Poales</taxon>
        <taxon>Poaceae</taxon>
        <taxon>PACMAD clade</taxon>
        <taxon>Panicoideae</taxon>
        <taxon>Andropogonodae</taxon>
        <taxon>Andropogoneae</taxon>
        <taxon>Tripsacinae</taxon>
        <taxon>Zea</taxon>
    </lineage>
</organism>
<accession>A0A3L6FCT8</accession>
<dbReference type="PANTHER" id="PTHR45811:SF64">
    <property type="entry name" value="OS01G0249700 PROTEIN"/>
    <property type="match status" value="1"/>
</dbReference>